<dbReference type="PANTHER" id="PTHR42852:SF6">
    <property type="entry name" value="THIOL:DISULFIDE INTERCHANGE PROTEIN DSBE"/>
    <property type="match status" value="1"/>
</dbReference>
<evidence type="ECO:0000256" key="5">
    <source>
        <dbReference type="SAM" id="SignalP"/>
    </source>
</evidence>
<dbReference type="InterPro" id="IPR017937">
    <property type="entry name" value="Thioredoxin_CS"/>
</dbReference>
<dbReference type="PROSITE" id="PS00194">
    <property type="entry name" value="THIOREDOXIN_1"/>
    <property type="match status" value="1"/>
</dbReference>
<protein>
    <submittedName>
        <fullName evidence="7">TlpA family protein disulfide reductase</fullName>
    </submittedName>
</protein>
<evidence type="ECO:0000256" key="3">
    <source>
        <dbReference type="ARBA" id="ARBA00023157"/>
    </source>
</evidence>
<proteinExistence type="predicted"/>
<evidence type="ECO:0000256" key="1">
    <source>
        <dbReference type="ARBA" id="ARBA00004196"/>
    </source>
</evidence>
<comment type="caution">
    <text evidence="7">The sequence shown here is derived from an EMBL/GenBank/DDBJ whole genome shotgun (WGS) entry which is preliminary data.</text>
</comment>
<dbReference type="EMBL" id="JACVFC010000001">
    <property type="protein sequence ID" value="MBC9931723.1"/>
    <property type="molecule type" value="Genomic_DNA"/>
</dbReference>
<name>A0ABR7TQ57_9BACT</name>
<feature type="domain" description="Thioredoxin" evidence="6">
    <location>
        <begin position="316"/>
        <end position="457"/>
    </location>
</feature>
<evidence type="ECO:0000259" key="6">
    <source>
        <dbReference type="PROSITE" id="PS51352"/>
    </source>
</evidence>
<dbReference type="Pfam" id="PF00578">
    <property type="entry name" value="AhpC-TSA"/>
    <property type="match status" value="1"/>
</dbReference>
<evidence type="ECO:0000313" key="7">
    <source>
        <dbReference type="EMBL" id="MBC9931723.1"/>
    </source>
</evidence>
<keyword evidence="2" id="KW-0201">Cytochrome c-type biogenesis</keyword>
<dbReference type="InterPro" id="IPR000866">
    <property type="entry name" value="AhpC/TSA"/>
</dbReference>
<reference evidence="7 8" key="1">
    <citation type="submission" date="2020-09" db="EMBL/GenBank/DDBJ databases">
        <title>Genome sequences of type strains of Chitinophaga qingshengii and Chitinophaga varians.</title>
        <authorList>
            <person name="Kittiwongwattana C."/>
        </authorList>
    </citation>
    <scope>NUCLEOTIDE SEQUENCE [LARGE SCALE GENOMIC DNA]</scope>
    <source>
        <strain evidence="7 8">JCM 30026</strain>
    </source>
</reference>
<comment type="subcellular location">
    <subcellularLocation>
        <location evidence="1">Cell envelope</location>
    </subcellularLocation>
</comment>
<dbReference type="Proteomes" id="UP000659124">
    <property type="component" value="Unassembled WGS sequence"/>
</dbReference>
<evidence type="ECO:0000256" key="4">
    <source>
        <dbReference type="ARBA" id="ARBA00023284"/>
    </source>
</evidence>
<feature type="chain" id="PRO_5046503860" evidence="5">
    <location>
        <begin position="23"/>
        <end position="459"/>
    </location>
</feature>
<keyword evidence="3" id="KW-1015">Disulfide bond</keyword>
<organism evidence="7 8">
    <name type="scientific">Chitinophaga qingshengii</name>
    <dbReference type="NCBI Taxonomy" id="1569794"/>
    <lineage>
        <taxon>Bacteria</taxon>
        <taxon>Pseudomonadati</taxon>
        <taxon>Bacteroidota</taxon>
        <taxon>Chitinophagia</taxon>
        <taxon>Chitinophagales</taxon>
        <taxon>Chitinophagaceae</taxon>
        <taxon>Chitinophaga</taxon>
    </lineage>
</organism>
<keyword evidence="5" id="KW-0732">Signal</keyword>
<dbReference type="Gene3D" id="3.40.30.10">
    <property type="entry name" value="Glutaredoxin"/>
    <property type="match status" value="1"/>
</dbReference>
<accession>A0ABR7TQ57</accession>
<keyword evidence="4" id="KW-0676">Redox-active center</keyword>
<evidence type="ECO:0000313" key="8">
    <source>
        <dbReference type="Proteomes" id="UP000659124"/>
    </source>
</evidence>
<gene>
    <name evidence="7" type="ORF">ICL07_15155</name>
</gene>
<dbReference type="PANTHER" id="PTHR42852">
    <property type="entry name" value="THIOL:DISULFIDE INTERCHANGE PROTEIN DSBE"/>
    <property type="match status" value="1"/>
</dbReference>
<dbReference type="PROSITE" id="PS51352">
    <property type="entry name" value="THIOREDOXIN_2"/>
    <property type="match status" value="1"/>
</dbReference>
<dbReference type="InterPro" id="IPR036249">
    <property type="entry name" value="Thioredoxin-like_sf"/>
</dbReference>
<feature type="signal peptide" evidence="5">
    <location>
        <begin position="1"/>
        <end position="22"/>
    </location>
</feature>
<dbReference type="CDD" id="cd02966">
    <property type="entry name" value="TlpA_like_family"/>
    <property type="match status" value="1"/>
</dbReference>
<dbReference type="InterPro" id="IPR013766">
    <property type="entry name" value="Thioredoxin_domain"/>
</dbReference>
<dbReference type="SUPFAM" id="SSF52833">
    <property type="entry name" value="Thioredoxin-like"/>
    <property type="match status" value="1"/>
</dbReference>
<evidence type="ECO:0000256" key="2">
    <source>
        <dbReference type="ARBA" id="ARBA00022748"/>
    </source>
</evidence>
<keyword evidence="8" id="KW-1185">Reference proteome</keyword>
<sequence>MKPTKVSRLLPLVACLAWTARAAAGPAPVSSLAVIQGQAPEKVKKITLYAVEEGRKAEIANTTVNEQHAFAFAIPAPKEGFYYLSTGGAKGDARIYIKSGDQLKLTLDNGTYTIQAGSAENKQLLQWQNQLHTISQHTFLGDTATYLSFFPKLEALLPKIAGLKKAVNTPNKKFNDLLKYTMDVDVEFAAMRFLLIPHSKHPEKSQYPAYYGQIIQDEKYCDNKLLANGDAGNIVRLYETFTVINGGKKRQGPPSLKENASLFCNDTIKGLLITESLGGFRTFESLTEAIAPVKQYLLTANQQERYLAAEKALRKFSAGEQGFNFAGEDLSGKKVSFNDLKGKVVVVDVWATWCGPCKAELPHLQKLEEEMRGQNVTFLGYSVDETKDKEKWAAFVKEKDMKGVQLFGAGWSDVTKFYDIKGIPRFMVFDQQGRIVSIDAPRPSTPELKAMIEKTLSKG</sequence>
<dbReference type="InterPro" id="IPR050553">
    <property type="entry name" value="Thioredoxin_ResA/DsbE_sf"/>
</dbReference>
<dbReference type="RefSeq" id="WP_188088732.1">
    <property type="nucleotide sequence ID" value="NZ_JACVFC010000001.1"/>
</dbReference>